<dbReference type="InterPro" id="IPR002364">
    <property type="entry name" value="Quin_OxRdtase/zeta-crystal_CS"/>
</dbReference>
<dbReference type="SUPFAM" id="SSF50129">
    <property type="entry name" value="GroES-like"/>
    <property type="match status" value="1"/>
</dbReference>
<sequence length="324" mass="34992">MKVKAIISERYGSPDTLKLSEVATPTPKQNQVLVRVHASSINFGNLVLLTGKPLPARLAFGLMKPKYPIPGGDIAGIVEAIGEKVTQFQVGDKVYGDLSRSGWGAFAEYVVVDEKGLALKPSNLSFTEAAAVPMAATTALQAIRDKGRVSAGQEVLIHGASGGVGTFAVQIAKAFGAEVTAVVSTRNIDIVRSLGADHVIDYKNEDFFNHNQTFDLIFGVNGSQSISTYKRKLKENGVFIHVGGTSSQMYQTITVGTLLSMIGKKKFIPFMQRTNQNDLVLMKKLIEEGKVKPVIDRSYSLSGVPKAFQYFENGHSQGKVIITI</sequence>
<dbReference type="InterPro" id="IPR052733">
    <property type="entry name" value="Chloroplast_QOR"/>
</dbReference>
<dbReference type="EMBL" id="SJTH01000031">
    <property type="protein sequence ID" value="TCJ02501.1"/>
    <property type="molecule type" value="Genomic_DNA"/>
</dbReference>
<organism evidence="2 3">
    <name type="scientific">Cytobacillus praedii</name>
    <dbReference type="NCBI Taxonomy" id="1742358"/>
    <lineage>
        <taxon>Bacteria</taxon>
        <taxon>Bacillati</taxon>
        <taxon>Bacillota</taxon>
        <taxon>Bacilli</taxon>
        <taxon>Bacillales</taxon>
        <taxon>Bacillaceae</taxon>
        <taxon>Cytobacillus</taxon>
    </lineage>
</organism>
<protein>
    <submittedName>
        <fullName evidence="2">NAD(P)-dependent alcohol dehydrogenase</fullName>
    </submittedName>
</protein>
<dbReference type="InterPro" id="IPR013154">
    <property type="entry name" value="ADH-like_N"/>
</dbReference>
<dbReference type="SMART" id="SM00829">
    <property type="entry name" value="PKS_ER"/>
    <property type="match status" value="1"/>
</dbReference>
<dbReference type="PANTHER" id="PTHR44013:SF1">
    <property type="entry name" value="ZINC-TYPE ALCOHOL DEHYDROGENASE-LIKE PROTEIN C16A3.02C"/>
    <property type="match status" value="1"/>
</dbReference>
<dbReference type="GO" id="GO:0008270">
    <property type="term" value="F:zinc ion binding"/>
    <property type="evidence" value="ECO:0007669"/>
    <property type="project" value="InterPro"/>
</dbReference>
<feature type="domain" description="Enoyl reductase (ER)" evidence="1">
    <location>
        <begin position="12"/>
        <end position="322"/>
    </location>
</feature>
<dbReference type="GO" id="GO:0016491">
    <property type="term" value="F:oxidoreductase activity"/>
    <property type="evidence" value="ECO:0007669"/>
    <property type="project" value="InterPro"/>
</dbReference>
<keyword evidence="3" id="KW-1185">Reference proteome</keyword>
<dbReference type="PROSITE" id="PS01162">
    <property type="entry name" value="QOR_ZETA_CRYSTAL"/>
    <property type="match status" value="1"/>
</dbReference>
<evidence type="ECO:0000259" key="1">
    <source>
        <dbReference type="SMART" id="SM00829"/>
    </source>
</evidence>
<accession>A0A4R1AWB0</accession>
<dbReference type="AlphaFoldDB" id="A0A4R1AWB0"/>
<dbReference type="Pfam" id="PF08240">
    <property type="entry name" value="ADH_N"/>
    <property type="match status" value="1"/>
</dbReference>
<dbReference type="InterPro" id="IPR036291">
    <property type="entry name" value="NAD(P)-bd_dom_sf"/>
</dbReference>
<comment type="caution">
    <text evidence="2">The sequence shown here is derived from an EMBL/GenBank/DDBJ whole genome shotgun (WGS) entry which is preliminary data.</text>
</comment>
<dbReference type="OrthoDB" id="9792162at2"/>
<proteinExistence type="predicted"/>
<reference evidence="2 3" key="1">
    <citation type="submission" date="2019-03" db="EMBL/GenBank/DDBJ databases">
        <authorList>
            <person name="Jensen L."/>
            <person name="Storgaard J."/>
            <person name="Sulaj E."/>
            <person name="Schramm A."/>
            <person name="Marshall I.P.G."/>
        </authorList>
    </citation>
    <scope>NUCLEOTIDE SEQUENCE [LARGE SCALE GENOMIC DNA]</scope>
    <source>
        <strain evidence="2 3">2017H2G3</strain>
    </source>
</reference>
<dbReference type="Proteomes" id="UP000293846">
    <property type="component" value="Unassembled WGS sequence"/>
</dbReference>
<dbReference type="PANTHER" id="PTHR44013">
    <property type="entry name" value="ZINC-TYPE ALCOHOL DEHYDROGENASE-LIKE PROTEIN C16A3.02C"/>
    <property type="match status" value="1"/>
</dbReference>
<dbReference type="Pfam" id="PF13602">
    <property type="entry name" value="ADH_zinc_N_2"/>
    <property type="match status" value="1"/>
</dbReference>
<dbReference type="CDD" id="cd08267">
    <property type="entry name" value="MDR1"/>
    <property type="match status" value="1"/>
</dbReference>
<dbReference type="InterPro" id="IPR011032">
    <property type="entry name" value="GroES-like_sf"/>
</dbReference>
<dbReference type="InterPro" id="IPR020843">
    <property type="entry name" value="ER"/>
</dbReference>
<name>A0A4R1AWB0_9BACI</name>
<dbReference type="STRING" id="1742358.GCA_001439605_04071"/>
<dbReference type="Gene3D" id="3.90.180.10">
    <property type="entry name" value="Medium-chain alcohol dehydrogenases, catalytic domain"/>
    <property type="match status" value="1"/>
</dbReference>
<evidence type="ECO:0000313" key="2">
    <source>
        <dbReference type="EMBL" id="TCJ02501.1"/>
    </source>
</evidence>
<evidence type="ECO:0000313" key="3">
    <source>
        <dbReference type="Proteomes" id="UP000293846"/>
    </source>
</evidence>
<dbReference type="SUPFAM" id="SSF51735">
    <property type="entry name" value="NAD(P)-binding Rossmann-fold domains"/>
    <property type="match status" value="1"/>
</dbReference>
<dbReference type="Gene3D" id="3.40.50.720">
    <property type="entry name" value="NAD(P)-binding Rossmann-like Domain"/>
    <property type="match status" value="1"/>
</dbReference>
<gene>
    <name evidence="2" type="ORF">E0Y62_18870</name>
</gene>